<dbReference type="Gene3D" id="2.40.30.10">
    <property type="entry name" value="Translation factors"/>
    <property type="match status" value="1"/>
</dbReference>
<evidence type="ECO:0000256" key="12">
    <source>
        <dbReference type="ARBA" id="ARBA00023136"/>
    </source>
</evidence>
<dbReference type="GO" id="GO:0051537">
    <property type="term" value="F:2 iron, 2 sulfur cluster binding"/>
    <property type="evidence" value="ECO:0007669"/>
    <property type="project" value="UniProtKB-KW"/>
</dbReference>
<reference evidence="15 16" key="1">
    <citation type="journal article" date="2016" name="Environ. Microbiol.">
        <title>Genomic resolution of a cold subsurface aquifer community provides metabolic insights for novel microbes adapted to high CO concentrations.</title>
        <authorList>
            <person name="Probst A.J."/>
            <person name="Castelle C.J."/>
            <person name="Singh A."/>
            <person name="Brown C.T."/>
            <person name="Anantharaman K."/>
            <person name="Sharon I."/>
            <person name="Hug L.A."/>
            <person name="Burstein D."/>
            <person name="Emerson J.B."/>
            <person name="Thomas B.C."/>
            <person name="Banfield J.F."/>
        </authorList>
    </citation>
    <scope>NUCLEOTIDE SEQUENCE [LARGE SCALE GENOMIC DNA]</scope>
    <source>
        <strain evidence="15">CG1_02_47_685</strain>
    </source>
</reference>
<evidence type="ECO:0000313" key="16">
    <source>
        <dbReference type="Proteomes" id="UP000183206"/>
    </source>
</evidence>
<evidence type="ECO:0000256" key="3">
    <source>
        <dbReference type="ARBA" id="ARBA00022630"/>
    </source>
</evidence>
<evidence type="ECO:0000256" key="2">
    <source>
        <dbReference type="ARBA" id="ARBA00004141"/>
    </source>
</evidence>
<dbReference type="Pfam" id="PF08022">
    <property type="entry name" value="FAD_binding_8"/>
    <property type="match status" value="1"/>
</dbReference>
<dbReference type="InterPro" id="IPR017927">
    <property type="entry name" value="FAD-bd_FR_type"/>
</dbReference>
<keyword evidence="10" id="KW-0408">Iron</keyword>
<dbReference type="AlphaFoldDB" id="A0A1J4V8C6"/>
<dbReference type="InterPro" id="IPR017938">
    <property type="entry name" value="Riboflavin_synthase-like_b-brl"/>
</dbReference>
<dbReference type="EMBL" id="MNVO01000045">
    <property type="protein sequence ID" value="OIO32267.1"/>
    <property type="molecule type" value="Genomic_DNA"/>
</dbReference>
<dbReference type="InterPro" id="IPR039261">
    <property type="entry name" value="FNR_nucleotide-bd"/>
</dbReference>
<proteinExistence type="predicted"/>
<dbReference type="InterPro" id="IPR001433">
    <property type="entry name" value="OxRdtase_FAD/NAD-bd"/>
</dbReference>
<dbReference type="Proteomes" id="UP000183206">
    <property type="component" value="Unassembled WGS sequence"/>
</dbReference>
<dbReference type="CDD" id="cd06198">
    <property type="entry name" value="FNR_like_3"/>
    <property type="match status" value="1"/>
</dbReference>
<dbReference type="PANTHER" id="PTHR47354:SF8">
    <property type="entry name" value="1,2-PHENYLACETYL-COA EPOXIDASE, SUBUNIT E"/>
    <property type="match status" value="1"/>
</dbReference>
<evidence type="ECO:0000256" key="6">
    <source>
        <dbReference type="ARBA" id="ARBA00022723"/>
    </source>
</evidence>
<comment type="cofactor">
    <cofactor evidence="1">
        <name>FAD</name>
        <dbReference type="ChEBI" id="CHEBI:57692"/>
    </cofactor>
</comment>
<dbReference type="PROSITE" id="PS51384">
    <property type="entry name" value="FAD_FR"/>
    <property type="match status" value="1"/>
</dbReference>
<dbReference type="PRINTS" id="PR00410">
    <property type="entry name" value="PHEHYDRXLASE"/>
</dbReference>
<evidence type="ECO:0000256" key="1">
    <source>
        <dbReference type="ARBA" id="ARBA00001974"/>
    </source>
</evidence>
<evidence type="ECO:0000256" key="8">
    <source>
        <dbReference type="ARBA" id="ARBA00022989"/>
    </source>
</evidence>
<dbReference type="InterPro" id="IPR013130">
    <property type="entry name" value="Fe3_Rdtase_TM_dom"/>
</dbReference>
<dbReference type="Gene3D" id="3.40.50.80">
    <property type="entry name" value="Nucleotide-binding domain of ferredoxin-NADP reductase (FNR) module"/>
    <property type="match status" value="1"/>
</dbReference>
<feature type="transmembrane region" description="Helical" evidence="13">
    <location>
        <begin position="7"/>
        <end position="25"/>
    </location>
</feature>
<accession>A0A1J4V8C6</accession>
<feature type="transmembrane region" description="Helical" evidence="13">
    <location>
        <begin position="121"/>
        <end position="142"/>
    </location>
</feature>
<evidence type="ECO:0000259" key="14">
    <source>
        <dbReference type="PROSITE" id="PS51384"/>
    </source>
</evidence>
<dbReference type="PANTHER" id="PTHR47354">
    <property type="entry name" value="NADH OXIDOREDUCTASE HCR"/>
    <property type="match status" value="1"/>
</dbReference>
<name>A0A1J4V8C6_9BACT</name>
<comment type="caution">
    <text evidence="15">The sequence shown here is derived from an EMBL/GenBank/DDBJ whole genome shotgun (WGS) entry which is preliminary data.</text>
</comment>
<evidence type="ECO:0000256" key="10">
    <source>
        <dbReference type="ARBA" id="ARBA00023004"/>
    </source>
</evidence>
<keyword evidence="7" id="KW-0274">FAD</keyword>
<feature type="transmembrane region" description="Helical" evidence="13">
    <location>
        <begin position="83"/>
        <end position="101"/>
    </location>
</feature>
<dbReference type="Pfam" id="PF00175">
    <property type="entry name" value="NAD_binding_1"/>
    <property type="match status" value="1"/>
</dbReference>
<dbReference type="GO" id="GO:0050660">
    <property type="term" value="F:flavin adenine dinucleotide binding"/>
    <property type="evidence" value="ECO:0007669"/>
    <property type="project" value="TreeGrafter"/>
</dbReference>
<evidence type="ECO:0000256" key="4">
    <source>
        <dbReference type="ARBA" id="ARBA00022692"/>
    </source>
</evidence>
<dbReference type="GO" id="GO:0046872">
    <property type="term" value="F:metal ion binding"/>
    <property type="evidence" value="ECO:0007669"/>
    <property type="project" value="UniProtKB-KW"/>
</dbReference>
<sequence length="435" mass="48173">MQKKDVGLLTIIGLFIVPLVIWVFMKPLYLRFLSTETSFASLGEIAGLFGIMGISIVVILSARLKFLEDYFGGYDRVYSIHHTLGVISFLALLIHPISLALQYAQVSVIDAAWLFIPSSDVAITLGIISLLLMMIVLSVTMFAHRFSYRVLKTIHSSFGAALLLGGVHGFLVPSDISRNSFMKFYVIGIVVIALGAYAYRTLLGRWLVKRHVYGIEQVNTPVPGVTEVVLLPVDKRINHKPGQFVFVSFDDPNVFNEPHPFSISSAPHEDVLRLTIKGLGDFTSTLGKLSVGSHALIEGPFGQFVYSNHENKHQIWIAGGVGVTPFLDMARDLCHRKPEGYSVDFFYTVRNAPEALFYQELSSMSDQYNGFRFIPYFSDGYGFLNAQAVATMSGGLFGKEIFVCGPPPMMNSLVGQFTAGGVSKKVIHFELFKML</sequence>
<dbReference type="SUPFAM" id="SSF52343">
    <property type="entry name" value="Ferredoxin reductase-like, C-terminal NADP-linked domain"/>
    <property type="match status" value="1"/>
</dbReference>
<evidence type="ECO:0000256" key="13">
    <source>
        <dbReference type="SAM" id="Phobius"/>
    </source>
</evidence>
<evidence type="ECO:0000256" key="9">
    <source>
        <dbReference type="ARBA" id="ARBA00023002"/>
    </source>
</evidence>
<protein>
    <recommendedName>
        <fullName evidence="14">FAD-binding FR-type domain-containing protein</fullName>
    </recommendedName>
</protein>
<keyword evidence="6" id="KW-0479">Metal-binding</keyword>
<comment type="subcellular location">
    <subcellularLocation>
        <location evidence="2">Membrane</location>
        <topology evidence="2">Multi-pass membrane protein</topology>
    </subcellularLocation>
</comment>
<keyword evidence="9" id="KW-0560">Oxidoreductase</keyword>
<dbReference type="STRING" id="1805282.AUJ44_02680"/>
<keyword evidence="11" id="KW-0411">Iron-sulfur</keyword>
<feature type="domain" description="FAD-binding FR-type" evidence="14">
    <location>
        <begin position="205"/>
        <end position="307"/>
    </location>
</feature>
<dbReference type="GO" id="GO:0016020">
    <property type="term" value="C:membrane"/>
    <property type="evidence" value="ECO:0007669"/>
    <property type="project" value="UniProtKB-SubCell"/>
</dbReference>
<evidence type="ECO:0000256" key="11">
    <source>
        <dbReference type="ARBA" id="ARBA00023014"/>
    </source>
</evidence>
<dbReference type="SUPFAM" id="SSF63380">
    <property type="entry name" value="Riboflavin synthase domain-like"/>
    <property type="match status" value="1"/>
</dbReference>
<keyword evidence="8 13" id="KW-1133">Transmembrane helix</keyword>
<dbReference type="InterPro" id="IPR050415">
    <property type="entry name" value="MRET"/>
</dbReference>
<evidence type="ECO:0000256" key="5">
    <source>
        <dbReference type="ARBA" id="ARBA00022714"/>
    </source>
</evidence>
<dbReference type="GO" id="GO:0016491">
    <property type="term" value="F:oxidoreductase activity"/>
    <property type="evidence" value="ECO:0007669"/>
    <property type="project" value="UniProtKB-KW"/>
</dbReference>
<gene>
    <name evidence="15" type="ORF">AUJ44_02680</name>
</gene>
<keyword evidence="5" id="KW-0001">2Fe-2S</keyword>
<feature type="transmembrane region" description="Helical" evidence="13">
    <location>
        <begin position="45"/>
        <end position="62"/>
    </location>
</feature>
<dbReference type="InterPro" id="IPR013112">
    <property type="entry name" value="FAD-bd_8"/>
</dbReference>
<keyword evidence="3" id="KW-0285">Flavoprotein</keyword>
<feature type="transmembrane region" description="Helical" evidence="13">
    <location>
        <begin position="184"/>
        <end position="203"/>
    </location>
</feature>
<evidence type="ECO:0000256" key="7">
    <source>
        <dbReference type="ARBA" id="ARBA00022827"/>
    </source>
</evidence>
<dbReference type="Pfam" id="PF01794">
    <property type="entry name" value="Ferric_reduct"/>
    <property type="match status" value="1"/>
</dbReference>
<keyword evidence="12 13" id="KW-0472">Membrane</keyword>
<feature type="transmembrane region" description="Helical" evidence="13">
    <location>
        <begin position="154"/>
        <end position="172"/>
    </location>
</feature>
<keyword evidence="4 13" id="KW-0812">Transmembrane</keyword>
<evidence type="ECO:0000313" key="15">
    <source>
        <dbReference type="EMBL" id="OIO32267.1"/>
    </source>
</evidence>
<organism evidence="15 16">
    <name type="scientific">Candidatus Nomurabacteria bacterium CG1_02_47_685</name>
    <dbReference type="NCBI Taxonomy" id="1805282"/>
    <lineage>
        <taxon>Bacteria</taxon>
        <taxon>Candidatus Nomuraibacteriota</taxon>
    </lineage>
</organism>